<reference evidence="2" key="2">
    <citation type="submission" date="2023-05" db="EMBL/GenBank/DDBJ databases">
        <authorList>
            <consortium name="Lawrence Berkeley National Laboratory"/>
            <person name="Steindorff A."/>
            <person name="Hensen N."/>
            <person name="Bonometti L."/>
            <person name="Westerberg I."/>
            <person name="Brannstrom I.O."/>
            <person name="Guillou S."/>
            <person name="Cros-Aarteil S."/>
            <person name="Calhoun S."/>
            <person name="Haridas S."/>
            <person name="Kuo A."/>
            <person name="Mondo S."/>
            <person name="Pangilinan J."/>
            <person name="Riley R."/>
            <person name="Labutti K."/>
            <person name="Andreopoulos B."/>
            <person name="Lipzen A."/>
            <person name="Chen C."/>
            <person name="Yanf M."/>
            <person name="Daum C."/>
            <person name="Ng V."/>
            <person name="Clum A."/>
            <person name="Ohm R."/>
            <person name="Martin F."/>
            <person name="Silar P."/>
            <person name="Natvig D."/>
            <person name="Lalanne C."/>
            <person name="Gautier V."/>
            <person name="Ament-Velasquez S.L."/>
            <person name="Kruys A."/>
            <person name="Hutchinson M.I."/>
            <person name="Powell A.J."/>
            <person name="Barry K."/>
            <person name="Miller A.N."/>
            <person name="Grigoriev I.V."/>
            <person name="Debuchy R."/>
            <person name="Gladieux P."/>
            <person name="Thoren M.H."/>
            <person name="Johannesson H."/>
        </authorList>
    </citation>
    <scope>NUCLEOTIDE SEQUENCE</scope>
    <source>
        <strain evidence="2">CBS 731.68</strain>
    </source>
</reference>
<feature type="region of interest" description="Disordered" evidence="1">
    <location>
        <begin position="93"/>
        <end position="126"/>
    </location>
</feature>
<dbReference type="RefSeq" id="XP_062642317.1">
    <property type="nucleotide sequence ID" value="XM_062794109.1"/>
</dbReference>
<sequence>MHPRLTSPSPSFSRSPRFQAVYAIVSATTLKASRANAPARARGLVESCRMRRERRELVVGRRVYPPLTAGGNTHATVRTLLAILAGCNSRRPHGRFHHDLQPGVDKRSVEARGRAASRYSRSLGLR</sequence>
<evidence type="ECO:0000313" key="3">
    <source>
        <dbReference type="Proteomes" id="UP001302602"/>
    </source>
</evidence>
<accession>A0AAN6TPZ8</accession>
<proteinExistence type="predicted"/>
<feature type="compositionally biased region" description="Low complexity" evidence="1">
    <location>
        <begin position="114"/>
        <end position="126"/>
    </location>
</feature>
<organism evidence="2 3">
    <name type="scientific">Parathielavia appendiculata</name>
    <dbReference type="NCBI Taxonomy" id="2587402"/>
    <lineage>
        <taxon>Eukaryota</taxon>
        <taxon>Fungi</taxon>
        <taxon>Dikarya</taxon>
        <taxon>Ascomycota</taxon>
        <taxon>Pezizomycotina</taxon>
        <taxon>Sordariomycetes</taxon>
        <taxon>Sordariomycetidae</taxon>
        <taxon>Sordariales</taxon>
        <taxon>Chaetomiaceae</taxon>
        <taxon>Parathielavia</taxon>
    </lineage>
</organism>
<dbReference type="GeneID" id="87830878"/>
<gene>
    <name evidence="2" type="ORF">N657DRAFT_651180</name>
</gene>
<evidence type="ECO:0000256" key="1">
    <source>
        <dbReference type="SAM" id="MobiDB-lite"/>
    </source>
</evidence>
<protein>
    <submittedName>
        <fullName evidence="2">Uncharacterized protein</fullName>
    </submittedName>
</protein>
<dbReference type="AlphaFoldDB" id="A0AAN6TPZ8"/>
<comment type="caution">
    <text evidence="2">The sequence shown here is derived from an EMBL/GenBank/DDBJ whole genome shotgun (WGS) entry which is preliminary data.</text>
</comment>
<keyword evidence="3" id="KW-1185">Reference proteome</keyword>
<feature type="compositionally biased region" description="Basic and acidic residues" evidence="1">
    <location>
        <begin position="97"/>
        <end position="113"/>
    </location>
</feature>
<dbReference type="EMBL" id="MU853265">
    <property type="protein sequence ID" value="KAK4118544.1"/>
    <property type="molecule type" value="Genomic_DNA"/>
</dbReference>
<reference evidence="2" key="1">
    <citation type="journal article" date="2023" name="Mol. Phylogenet. Evol.">
        <title>Genome-scale phylogeny and comparative genomics of the fungal order Sordariales.</title>
        <authorList>
            <person name="Hensen N."/>
            <person name="Bonometti L."/>
            <person name="Westerberg I."/>
            <person name="Brannstrom I.O."/>
            <person name="Guillou S."/>
            <person name="Cros-Aarteil S."/>
            <person name="Calhoun S."/>
            <person name="Haridas S."/>
            <person name="Kuo A."/>
            <person name="Mondo S."/>
            <person name="Pangilinan J."/>
            <person name="Riley R."/>
            <person name="LaButti K."/>
            <person name="Andreopoulos B."/>
            <person name="Lipzen A."/>
            <person name="Chen C."/>
            <person name="Yan M."/>
            <person name="Daum C."/>
            <person name="Ng V."/>
            <person name="Clum A."/>
            <person name="Steindorff A."/>
            <person name="Ohm R.A."/>
            <person name="Martin F."/>
            <person name="Silar P."/>
            <person name="Natvig D.O."/>
            <person name="Lalanne C."/>
            <person name="Gautier V."/>
            <person name="Ament-Velasquez S.L."/>
            <person name="Kruys A."/>
            <person name="Hutchinson M.I."/>
            <person name="Powell A.J."/>
            <person name="Barry K."/>
            <person name="Miller A.N."/>
            <person name="Grigoriev I.V."/>
            <person name="Debuchy R."/>
            <person name="Gladieux P."/>
            <person name="Hiltunen Thoren M."/>
            <person name="Johannesson H."/>
        </authorList>
    </citation>
    <scope>NUCLEOTIDE SEQUENCE</scope>
    <source>
        <strain evidence="2">CBS 731.68</strain>
    </source>
</reference>
<evidence type="ECO:0000313" key="2">
    <source>
        <dbReference type="EMBL" id="KAK4118544.1"/>
    </source>
</evidence>
<dbReference type="Proteomes" id="UP001302602">
    <property type="component" value="Unassembled WGS sequence"/>
</dbReference>
<name>A0AAN6TPZ8_9PEZI</name>